<dbReference type="RefSeq" id="WP_196292234.1">
    <property type="nucleotide sequence ID" value="NZ_JADQDM010000002.1"/>
</dbReference>
<dbReference type="EMBL" id="JADQDM010000002">
    <property type="protein sequence ID" value="MBF9220800.1"/>
    <property type="molecule type" value="Genomic_DNA"/>
</dbReference>
<feature type="signal peptide" evidence="1">
    <location>
        <begin position="1"/>
        <end position="30"/>
    </location>
</feature>
<dbReference type="NCBIfam" id="TIGR04183">
    <property type="entry name" value="Por_Secre_tail"/>
    <property type="match status" value="1"/>
</dbReference>
<feature type="chain" id="PRO_5047056282" evidence="1">
    <location>
        <begin position="31"/>
        <end position="575"/>
    </location>
</feature>
<keyword evidence="1" id="KW-0732">Signal</keyword>
<proteinExistence type="predicted"/>
<evidence type="ECO:0000313" key="4">
    <source>
        <dbReference type="Proteomes" id="UP000618931"/>
    </source>
</evidence>
<protein>
    <submittedName>
        <fullName evidence="3">T9SS type A sorting domain-containing protein</fullName>
    </submittedName>
</protein>
<organism evidence="3 4">
    <name type="scientific">Hymenobacter ruricola</name>
    <dbReference type="NCBI Taxonomy" id="2791023"/>
    <lineage>
        <taxon>Bacteria</taxon>
        <taxon>Pseudomonadati</taxon>
        <taxon>Bacteroidota</taxon>
        <taxon>Cytophagia</taxon>
        <taxon>Cytophagales</taxon>
        <taxon>Hymenobacteraceae</taxon>
        <taxon>Hymenobacter</taxon>
    </lineage>
</organism>
<name>A0ABS0I1J6_9BACT</name>
<gene>
    <name evidence="3" type="ORF">I2H31_06775</name>
</gene>
<feature type="domain" description="Secretion system C-terminal sorting" evidence="2">
    <location>
        <begin position="506"/>
        <end position="574"/>
    </location>
</feature>
<accession>A0ABS0I1J6</accession>
<reference evidence="3 4" key="1">
    <citation type="submission" date="2020-11" db="EMBL/GenBank/DDBJ databases">
        <authorList>
            <person name="Kim M.K."/>
        </authorList>
    </citation>
    <scope>NUCLEOTIDE SEQUENCE [LARGE SCALE GENOMIC DNA]</scope>
    <source>
        <strain evidence="3 4">BT662</strain>
    </source>
</reference>
<dbReference type="Pfam" id="PF18962">
    <property type="entry name" value="Por_Secre_tail"/>
    <property type="match status" value="1"/>
</dbReference>
<dbReference type="Proteomes" id="UP000618931">
    <property type="component" value="Unassembled WGS sequence"/>
</dbReference>
<keyword evidence="4" id="KW-1185">Reference proteome</keyword>
<dbReference type="InterPro" id="IPR026444">
    <property type="entry name" value="Secre_tail"/>
</dbReference>
<evidence type="ECO:0000256" key="1">
    <source>
        <dbReference type="SAM" id="SignalP"/>
    </source>
</evidence>
<comment type="caution">
    <text evidence="3">The sequence shown here is derived from an EMBL/GenBank/DDBJ whole genome shotgun (WGS) entry which is preliminary data.</text>
</comment>
<evidence type="ECO:0000259" key="2">
    <source>
        <dbReference type="Pfam" id="PF18962"/>
    </source>
</evidence>
<evidence type="ECO:0000313" key="3">
    <source>
        <dbReference type="EMBL" id="MBF9220800.1"/>
    </source>
</evidence>
<sequence>MKTTRLPFSSASRLGALCAFLMLLAGPGRAQFPTTPTQTAYVCNAPGNQQGVQAFADGAGGAYALWIDRRAGSQSGPGTALYAQHLDAAGNPLLPANGLRLFQTKGREIWGLKAIPWNSGLLVAWVQGAFTIGGDSVRCQFYDAAGTPQWAQPALIARRNTAATPSVIFVSENGLNIIPTSTGAIITHDLAIGGNSARFTFNEVSSTGAVRWALNTNQVEVVSPSNYPLPNYRTVSDGANGFYLVAHSSYSIGIQVQRFQSTGAVWSANRVLSADGPAGRGDGTPQPVLDPAGNLYVAWTSFDGDPLVSKILPTGALGWPGPGYVNLCPFASRQANPHAIWHDNALWMVWEDNRLGTTSYSCYAQKIDAAGNLAWSPDGAPVYNQAAQYLRPRLAPSDNGSVMAFYRTNTAFQAQKLLPTGAAAFAVNGVVLNSLVNDQPATLDATSVYLDFAPVSQPNGSVQAYWSSGGVAGSGLNRDILTARVQSSGSLLGVAERAAAAAGFEVYPNPATSALTLRLPAGATATNMRLCDAQGRIVRTYADVSGVSVRGLPAGLYVLRATLAGHAVSRRVMVE</sequence>